<name>Q18DN6_HALWD</name>
<evidence type="ECO:0000259" key="2">
    <source>
        <dbReference type="PROSITE" id="PS51459"/>
    </source>
</evidence>
<dbReference type="GeneID" id="4192144"/>
<dbReference type="KEGG" id="hwa:HQ_1079A"/>
<dbReference type="AlphaFoldDB" id="Q18DN6"/>
<dbReference type="InterPro" id="IPR036597">
    <property type="entry name" value="Fido-like_dom_sf"/>
</dbReference>
<dbReference type="InterPro" id="IPR053737">
    <property type="entry name" value="Type_II_TA_Toxin"/>
</dbReference>
<accession>Q18DN6</accession>
<evidence type="ECO:0000313" key="4">
    <source>
        <dbReference type="Proteomes" id="UP000001975"/>
    </source>
</evidence>
<proteinExistence type="predicted"/>
<evidence type="ECO:0000313" key="3">
    <source>
        <dbReference type="EMBL" id="CAJ51209.1"/>
    </source>
</evidence>
<dbReference type="EMBL" id="AM180088">
    <property type="protein sequence ID" value="CAJ51209.1"/>
    <property type="molecule type" value="Genomic_DNA"/>
</dbReference>
<sequence length="143" mass="16702">MTTAGEHVREGHFDHVPKSFHRKAFQLLHLIVVNHPFVNGNKRTALMSVRSFCALNGLEFAYNRQIKEVLKTLTTNERRERNRFSYLREHTEPLEPKYKTTIELWLTQIMDAERISNNIGPGTSESQNRNEPNDYDSDSRDSN</sequence>
<dbReference type="RefSeq" id="WP_011570376.1">
    <property type="nucleotide sequence ID" value="NC_008212.1"/>
</dbReference>
<dbReference type="SUPFAM" id="SSF140931">
    <property type="entry name" value="Fic-like"/>
    <property type="match status" value="1"/>
</dbReference>
<dbReference type="Pfam" id="PF02661">
    <property type="entry name" value="Fic"/>
    <property type="match status" value="1"/>
</dbReference>
<dbReference type="HOGENOM" id="CLU_115697_1_1_2"/>
<keyword evidence="4" id="KW-1185">Reference proteome</keyword>
<dbReference type="Proteomes" id="UP000001975">
    <property type="component" value="Chromosome"/>
</dbReference>
<evidence type="ECO:0000256" key="1">
    <source>
        <dbReference type="SAM" id="MobiDB-lite"/>
    </source>
</evidence>
<dbReference type="InterPro" id="IPR003812">
    <property type="entry name" value="Fido"/>
</dbReference>
<feature type="compositionally biased region" description="Polar residues" evidence="1">
    <location>
        <begin position="116"/>
        <end position="130"/>
    </location>
</feature>
<organism evidence="3 4">
    <name type="scientific">Haloquadratum walsbyi (strain DSM 16790 / HBSQ001)</name>
    <dbReference type="NCBI Taxonomy" id="362976"/>
    <lineage>
        <taxon>Archaea</taxon>
        <taxon>Methanobacteriati</taxon>
        <taxon>Methanobacteriota</taxon>
        <taxon>Stenosarchaea group</taxon>
        <taxon>Halobacteria</taxon>
        <taxon>Halobacteriales</taxon>
        <taxon>Haloferacaceae</taxon>
        <taxon>Haloquadratum</taxon>
    </lineage>
</organism>
<gene>
    <name evidence="3" type="ordered locus">HQ_1079A</name>
</gene>
<dbReference type="eggNOG" id="arCOG06831">
    <property type="taxonomic scope" value="Archaea"/>
</dbReference>
<dbReference type="PROSITE" id="PS51459">
    <property type="entry name" value="FIDO"/>
    <property type="match status" value="1"/>
</dbReference>
<dbReference type="Gene3D" id="1.20.120.1870">
    <property type="entry name" value="Fic/DOC protein, Fido domain"/>
    <property type="match status" value="1"/>
</dbReference>
<reference evidence="3 4" key="1">
    <citation type="journal article" date="2006" name="BMC Genomics">
        <title>The genome of the square archaeon Haloquadratum walsbyi: life at the limits of water activity.</title>
        <authorList>
            <person name="Bolhuis H.H."/>
            <person name="Palm P.P."/>
            <person name="Wende A.W."/>
            <person name="Falb M.M."/>
            <person name="Rampp M.M."/>
            <person name="Rodriguez-Valera F.F."/>
            <person name="Pfeiffer F.F."/>
            <person name="Oesterhelt D.D."/>
        </authorList>
    </citation>
    <scope>NUCLEOTIDE SEQUENCE [LARGE SCALE GENOMIC DNA]</scope>
    <source>
        <strain evidence="4">DSM 16790 / HBSQ001</strain>
    </source>
</reference>
<feature type="domain" description="Fido" evidence="2">
    <location>
        <begin position="1"/>
        <end position="89"/>
    </location>
</feature>
<feature type="region of interest" description="Disordered" evidence="1">
    <location>
        <begin position="116"/>
        <end position="143"/>
    </location>
</feature>
<protein>
    <submittedName>
        <fullName evidence="3">Death-on-curing family protein</fullName>
    </submittedName>
</protein>